<feature type="compositionally biased region" description="Basic and acidic residues" evidence="1">
    <location>
        <begin position="11"/>
        <end position="21"/>
    </location>
</feature>
<evidence type="ECO:0000313" key="3">
    <source>
        <dbReference type="EMBL" id="KAG7309595.1"/>
    </source>
</evidence>
<gene>
    <name evidence="3" type="ORF">JYU34_004060</name>
</gene>
<comment type="caution">
    <text evidence="3">The sequence shown here is derived from an EMBL/GenBank/DDBJ whole genome shotgun (WGS) entry which is preliminary data.</text>
</comment>
<sequence>MRVTEINSENTKPEVSRERINSLKTDIPDAANDSGNLKAGGGIIDDDNASSASTVEVLDQNNAAARSKSSKMPVEPIKLYYFPPSPPCRAVMMAAKAMGIELEMVLTNIIEGEHMTPEFLKMNPQHTIPTIDDNGFILWER</sequence>
<dbReference type="InterPro" id="IPR004045">
    <property type="entry name" value="Glutathione_S-Trfase_N"/>
</dbReference>
<dbReference type="Pfam" id="PF02798">
    <property type="entry name" value="GST_N"/>
    <property type="match status" value="1"/>
</dbReference>
<protein>
    <recommendedName>
        <fullName evidence="2">GST N-terminal domain-containing protein</fullName>
    </recommendedName>
</protein>
<dbReference type="InterPro" id="IPR036249">
    <property type="entry name" value="Thioredoxin-like_sf"/>
</dbReference>
<dbReference type="Proteomes" id="UP000823941">
    <property type="component" value="Chromosome 6"/>
</dbReference>
<accession>A0ABQ7QX26</accession>
<dbReference type="EMBL" id="JAHIBW010000006">
    <property type="protein sequence ID" value="KAG7309595.1"/>
    <property type="molecule type" value="Genomic_DNA"/>
</dbReference>
<evidence type="ECO:0000313" key="4">
    <source>
        <dbReference type="Proteomes" id="UP000823941"/>
    </source>
</evidence>
<name>A0ABQ7QX26_PLUXY</name>
<feature type="domain" description="GST N-terminal" evidence="2">
    <location>
        <begin position="75"/>
        <end position="141"/>
    </location>
</feature>
<dbReference type="PROSITE" id="PS50404">
    <property type="entry name" value="GST_NTER"/>
    <property type="match status" value="1"/>
</dbReference>
<dbReference type="CDD" id="cd03045">
    <property type="entry name" value="GST_N_Delta_Epsilon"/>
    <property type="match status" value="1"/>
</dbReference>
<feature type="region of interest" description="Disordered" evidence="1">
    <location>
        <begin position="1"/>
        <end position="34"/>
    </location>
</feature>
<keyword evidence="4" id="KW-1185">Reference proteome</keyword>
<dbReference type="SUPFAM" id="SSF52833">
    <property type="entry name" value="Thioredoxin-like"/>
    <property type="match status" value="1"/>
</dbReference>
<feature type="compositionally biased region" description="Polar residues" evidence="1">
    <location>
        <begin position="1"/>
        <end position="10"/>
    </location>
</feature>
<reference evidence="3 4" key="1">
    <citation type="submission" date="2021-06" db="EMBL/GenBank/DDBJ databases">
        <title>A haploid diamondback moth (Plutella xylostella L.) genome assembly resolves 31 chromosomes and identifies a diamide resistance mutation.</title>
        <authorList>
            <person name="Ward C.M."/>
            <person name="Perry K.D."/>
            <person name="Baker G."/>
            <person name="Powis K."/>
            <person name="Heckel D.G."/>
            <person name="Baxter S.W."/>
        </authorList>
    </citation>
    <scope>NUCLEOTIDE SEQUENCE [LARGE SCALE GENOMIC DNA]</scope>
    <source>
        <strain evidence="3 4">LV</strain>
        <tissue evidence="3">Single pupa</tissue>
    </source>
</reference>
<dbReference type="Gene3D" id="3.40.30.10">
    <property type="entry name" value="Glutaredoxin"/>
    <property type="match status" value="1"/>
</dbReference>
<dbReference type="PANTHER" id="PTHR43969">
    <property type="entry name" value="GLUTATHIONE S TRANSFERASE D10, ISOFORM A-RELATED"/>
    <property type="match status" value="1"/>
</dbReference>
<organism evidence="3 4">
    <name type="scientific">Plutella xylostella</name>
    <name type="common">Diamondback moth</name>
    <name type="synonym">Plutella maculipennis</name>
    <dbReference type="NCBI Taxonomy" id="51655"/>
    <lineage>
        <taxon>Eukaryota</taxon>
        <taxon>Metazoa</taxon>
        <taxon>Ecdysozoa</taxon>
        <taxon>Arthropoda</taxon>
        <taxon>Hexapoda</taxon>
        <taxon>Insecta</taxon>
        <taxon>Pterygota</taxon>
        <taxon>Neoptera</taxon>
        <taxon>Endopterygota</taxon>
        <taxon>Lepidoptera</taxon>
        <taxon>Glossata</taxon>
        <taxon>Ditrysia</taxon>
        <taxon>Yponomeutoidea</taxon>
        <taxon>Plutellidae</taxon>
        <taxon>Plutella</taxon>
    </lineage>
</organism>
<proteinExistence type="predicted"/>
<evidence type="ECO:0000259" key="2">
    <source>
        <dbReference type="PROSITE" id="PS50404"/>
    </source>
</evidence>
<dbReference type="PANTHER" id="PTHR43969:SF9">
    <property type="entry name" value="GLUTATHIONE S TRANSFERASE D10, ISOFORM A-RELATED"/>
    <property type="match status" value="1"/>
</dbReference>
<evidence type="ECO:0000256" key="1">
    <source>
        <dbReference type="SAM" id="MobiDB-lite"/>
    </source>
</evidence>